<dbReference type="InterPro" id="IPR030395">
    <property type="entry name" value="GP_PDE_dom"/>
</dbReference>
<reference evidence="2" key="1">
    <citation type="journal article" date="2014" name="Front. Microbiol.">
        <title>High frequency of phylogenetically diverse reductive dehalogenase-homologous genes in deep subseafloor sedimentary metagenomes.</title>
        <authorList>
            <person name="Kawai M."/>
            <person name="Futagami T."/>
            <person name="Toyoda A."/>
            <person name="Takaki Y."/>
            <person name="Nishi S."/>
            <person name="Hori S."/>
            <person name="Arai W."/>
            <person name="Tsubouchi T."/>
            <person name="Morono Y."/>
            <person name="Uchiyama I."/>
            <person name="Ito T."/>
            <person name="Fujiyama A."/>
            <person name="Inagaki F."/>
            <person name="Takami H."/>
        </authorList>
    </citation>
    <scope>NUCLEOTIDE SEQUENCE</scope>
    <source>
        <strain evidence="2">Expedition CK06-06</strain>
    </source>
</reference>
<dbReference type="PANTHER" id="PTHR46211:SF1">
    <property type="entry name" value="GLYCEROPHOSPHODIESTER PHOSPHODIESTERASE, CYTOPLASMIC"/>
    <property type="match status" value="1"/>
</dbReference>
<comment type="caution">
    <text evidence="2">The sequence shown here is derived from an EMBL/GenBank/DDBJ whole genome shotgun (WGS) entry which is preliminary data.</text>
</comment>
<dbReference type="PANTHER" id="PTHR46211">
    <property type="entry name" value="GLYCEROPHOSPHORYL DIESTER PHOSPHODIESTERASE"/>
    <property type="match status" value="1"/>
</dbReference>
<dbReference type="Gene3D" id="3.20.20.190">
    <property type="entry name" value="Phosphatidylinositol (PI) phosphodiesterase"/>
    <property type="match status" value="1"/>
</dbReference>
<dbReference type="InterPro" id="IPR017946">
    <property type="entry name" value="PLC-like_Pdiesterase_TIM-brl"/>
</dbReference>
<evidence type="ECO:0000313" key="2">
    <source>
        <dbReference type="EMBL" id="GAG39891.1"/>
    </source>
</evidence>
<feature type="non-terminal residue" evidence="2">
    <location>
        <position position="1"/>
    </location>
</feature>
<dbReference type="EMBL" id="BARS01042153">
    <property type="protein sequence ID" value="GAG39891.1"/>
    <property type="molecule type" value="Genomic_DNA"/>
</dbReference>
<dbReference type="SUPFAM" id="SSF51695">
    <property type="entry name" value="PLC-like phosphodiesterases"/>
    <property type="match status" value="1"/>
</dbReference>
<evidence type="ECO:0000259" key="1">
    <source>
        <dbReference type="PROSITE" id="PS51704"/>
    </source>
</evidence>
<dbReference type="Pfam" id="PF03009">
    <property type="entry name" value="GDPD"/>
    <property type="match status" value="1"/>
</dbReference>
<dbReference type="PROSITE" id="PS51704">
    <property type="entry name" value="GP_PDE"/>
    <property type="match status" value="1"/>
</dbReference>
<organism evidence="2">
    <name type="scientific">marine sediment metagenome</name>
    <dbReference type="NCBI Taxonomy" id="412755"/>
    <lineage>
        <taxon>unclassified sequences</taxon>
        <taxon>metagenomes</taxon>
        <taxon>ecological metagenomes</taxon>
    </lineage>
</organism>
<feature type="domain" description="GP-PDE" evidence="1">
    <location>
        <begin position="42"/>
        <end position="252"/>
    </location>
</feature>
<proteinExistence type="predicted"/>
<sequence>IKPASHGRDAVEHRTLIESHRRPAAYRPRPERVQQITASPFPRLCAHQGLSQACPENTIPAFAAAMAAGAHELEFDLWTSRDGVLVVCHDESVDRTTDGTGKVAELSWEDIRSLDAGIGSGAAWRGVRMPRLEEVLDVTDGRIGLNIHVKSKGPDGAMVRQVCDLLTEHALTNSAYMALGAESALRAAIEYAPEVPRACLVSQDDPFVSIDVAERYACQRIQFFRDVTQEQIRRARELGLICNLFWSDAPED</sequence>
<protein>
    <recommendedName>
        <fullName evidence="1">GP-PDE domain-containing protein</fullName>
    </recommendedName>
</protein>
<dbReference type="GO" id="GO:0008081">
    <property type="term" value="F:phosphoric diester hydrolase activity"/>
    <property type="evidence" value="ECO:0007669"/>
    <property type="project" value="InterPro"/>
</dbReference>
<feature type="non-terminal residue" evidence="2">
    <location>
        <position position="252"/>
    </location>
</feature>
<dbReference type="AlphaFoldDB" id="X0YT96"/>
<gene>
    <name evidence="2" type="ORF">S01H1_63995</name>
</gene>
<accession>X0YT96</accession>
<dbReference type="GO" id="GO:0006629">
    <property type="term" value="P:lipid metabolic process"/>
    <property type="evidence" value="ECO:0007669"/>
    <property type="project" value="InterPro"/>
</dbReference>
<name>X0YT96_9ZZZZ</name>